<dbReference type="PANTHER" id="PTHR13119:SF12">
    <property type="entry name" value="PROTEIN SUPPRESSOR OF SABLE"/>
    <property type="match status" value="1"/>
</dbReference>
<dbReference type="SUPFAM" id="SSF90229">
    <property type="entry name" value="CCCH zinc finger"/>
    <property type="match status" value="2"/>
</dbReference>
<dbReference type="PROSITE" id="PS50103">
    <property type="entry name" value="ZF_C3H1"/>
    <property type="match status" value="3"/>
</dbReference>
<evidence type="ECO:0000256" key="2">
    <source>
        <dbReference type="ARBA" id="ARBA00022737"/>
    </source>
</evidence>
<evidence type="ECO:0000256" key="3">
    <source>
        <dbReference type="ARBA" id="ARBA00022771"/>
    </source>
</evidence>
<accession>A0A7J7MQK8</accession>
<feature type="domain" description="C3H1-type" evidence="6">
    <location>
        <begin position="601"/>
        <end position="628"/>
    </location>
</feature>
<name>A0A7J7MQK8_9MAGN</name>
<dbReference type="Gene3D" id="2.30.30.1190">
    <property type="match status" value="1"/>
</dbReference>
<dbReference type="AlphaFoldDB" id="A0A7J7MQK8"/>
<keyword evidence="4 5" id="KW-0862">Zinc</keyword>
<keyword evidence="3 5" id="KW-0863">Zinc-finger</keyword>
<dbReference type="OrthoDB" id="411372at2759"/>
<feature type="zinc finger region" description="C3H1-type" evidence="5">
    <location>
        <begin position="631"/>
        <end position="654"/>
    </location>
</feature>
<evidence type="ECO:0000313" key="7">
    <source>
        <dbReference type="EMBL" id="KAF6157166.1"/>
    </source>
</evidence>
<evidence type="ECO:0000256" key="5">
    <source>
        <dbReference type="PROSITE-ProRule" id="PRU00723"/>
    </source>
</evidence>
<comment type="caution">
    <text evidence="7">The sequence shown here is derived from an EMBL/GenBank/DDBJ whole genome shotgun (WGS) entry which is preliminary data.</text>
</comment>
<dbReference type="Pfam" id="PF00642">
    <property type="entry name" value="zf-CCCH"/>
    <property type="match status" value="1"/>
</dbReference>
<dbReference type="GO" id="GO:0045892">
    <property type="term" value="P:negative regulation of DNA-templated transcription"/>
    <property type="evidence" value="ECO:0007669"/>
    <property type="project" value="InterPro"/>
</dbReference>
<keyword evidence="1 5" id="KW-0479">Metal-binding</keyword>
<organism evidence="7 8">
    <name type="scientific">Kingdonia uniflora</name>
    <dbReference type="NCBI Taxonomy" id="39325"/>
    <lineage>
        <taxon>Eukaryota</taxon>
        <taxon>Viridiplantae</taxon>
        <taxon>Streptophyta</taxon>
        <taxon>Embryophyta</taxon>
        <taxon>Tracheophyta</taxon>
        <taxon>Spermatophyta</taxon>
        <taxon>Magnoliopsida</taxon>
        <taxon>Ranunculales</taxon>
        <taxon>Circaeasteraceae</taxon>
        <taxon>Kingdonia</taxon>
    </lineage>
</organism>
<dbReference type="InterPro" id="IPR045124">
    <property type="entry name" value="Su(sable)-like"/>
</dbReference>
<sequence length="814" mass="90672">MESKNLETLKPPTTLDNPFFAFPKHRKSHIKSNTFKALLRIFSAFGDDSLTSHVSTPIASDKPNSGVRCEELGGEDVSVECAIENDKSGEVVAIGDRSLSLSKIVANGLEIRANVGEECGLDSWVCSDGLMFPVEEVSALGNVDALCRLHFDELGQTTQIEALFEDVSTVNGERTDKSNEVIHIPNITVNSSPVVENELELRSGDGENCELDSRASIDHMVLPVDIVSKLGNDTTLVRFRCNELGQTQKEVYLEDSSAEHDRETDKIDEIIGLQSKTVNSSQVVANHLQELRVDVAKESELVSRDSFYRRTSLSLGNFDTLTNYRYNQVGIGQHVVMELKQGSQERMENEVFDCRLSEAVKSVQDTQDKNYCLDTIIDSSVDLIDNKDVEVGEIPDKLGVPCQFENLFPESSSLCKEGQVVEGFIVECLTKQLEFDGSRREHNAIHSGDLPTSYDTYTCRQEEPKERGIKKTFGVDNQLEVGINQKGDNGVKRDLVDYTDGLVYSEEISGKVMSENQTNTSIAKDDKVGIKRKRTVTKERKEKKKQTRRKNRAEMNKELGIKRLRLQPIRKPKTKKDCQFYLHGKCQKGDSCKFSHDLIPLTKSVCCKHFARRECMKGDACPYDHDLSKYPCHNFRDNGECNRGDACLFSHKILPLDGSSPASNINQPVGITNPDRQLNQRTTSHHTTFNLMPKGKTPPKTPSTGIFTHNLNTKKVTEMRPKAPAQAPKGITFLSFAKPPSVDSNKQLGVLTSGKDDIADLFGGKNNESASKKIQNAVMDNESKINSTPPKLESFADSPITVSKILQEFLFNGM</sequence>
<feature type="zinc finger region" description="C3H1-type" evidence="5">
    <location>
        <begin position="601"/>
        <end position="628"/>
    </location>
</feature>
<dbReference type="PANTHER" id="PTHR13119">
    <property type="entry name" value="ZINC FINGER CCCH DOMAIN-CONTAINING PROTEI"/>
    <property type="match status" value="1"/>
</dbReference>
<dbReference type="GO" id="GO:0005634">
    <property type="term" value="C:nucleus"/>
    <property type="evidence" value="ECO:0007669"/>
    <property type="project" value="TreeGrafter"/>
</dbReference>
<protein>
    <recommendedName>
        <fullName evidence="6">C3H1-type domain-containing protein</fullName>
    </recommendedName>
</protein>
<evidence type="ECO:0000313" key="8">
    <source>
        <dbReference type="Proteomes" id="UP000541444"/>
    </source>
</evidence>
<proteinExistence type="predicted"/>
<reference evidence="7 8" key="1">
    <citation type="journal article" date="2020" name="IScience">
        <title>Genome Sequencing of the Endangered Kingdonia uniflora (Circaeasteraceae, Ranunculales) Reveals Potential Mechanisms of Evolutionary Specialization.</title>
        <authorList>
            <person name="Sun Y."/>
            <person name="Deng T."/>
            <person name="Zhang A."/>
            <person name="Moore M.J."/>
            <person name="Landis J.B."/>
            <person name="Lin N."/>
            <person name="Zhang H."/>
            <person name="Zhang X."/>
            <person name="Huang J."/>
            <person name="Zhang X."/>
            <person name="Sun H."/>
            <person name="Wang H."/>
        </authorList>
    </citation>
    <scope>NUCLEOTIDE SEQUENCE [LARGE SCALE GENOMIC DNA]</scope>
    <source>
        <strain evidence="7">TB1705</strain>
        <tissue evidence="7">Leaf</tissue>
    </source>
</reference>
<gene>
    <name evidence="7" type="ORF">GIB67_041627</name>
</gene>
<dbReference type="SMART" id="SM00356">
    <property type="entry name" value="ZnF_C3H1"/>
    <property type="match status" value="3"/>
</dbReference>
<dbReference type="Proteomes" id="UP000541444">
    <property type="component" value="Unassembled WGS sequence"/>
</dbReference>
<feature type="domain" description="C3H1-type" evidence="6">
    <location>
        <begin position="572"/>
        <end position="599"/>
    </location>
</feature>
<feature type="domain" description="C3H1-type" evidence="6">
    <location>
        <begin position="631"/>
        <end position="654"/>
    </location>
</feature>
<evidence type="ECO:0000256" key="4">
    <source>
        <dbReference type="ARBA" id="ARBA00022833"/>
    </source>
</evidence>
<dbReference type="Gene3D" id="4.10.1000.10">
    <property type="entry name" value="Zinc finger, CCCH-type"/>
    <property type="match status" value="1"/>
</dbReference>
<keyword evidence="2" id="KW-0677">Repeat</keyword>
<feature type="zinc finger region" description="C3H1-type" evidence="5">
    <location>
        <begin position="572"/>
        <end position="599"/>
    </location>
</feature>
<dbReference type="InterPro" id="IPR000571">
    <property type="entry name" value="Znf_CCCH"/>
</dbReference>
<dbReference type="EMBL" id="JACGCM010001281">
    <property type="protein sequence ID" value="KAF6157166.1"/>
    <property type="molecule type" value="Genomic_DNA"/>
</dbReference>
<evidence type="ECO:0000256" key="1">
    <source>
        <dbReference type="ARBA" id="ARBA00022723"/>
    </source>
</evidence>
<dbReference type="GO" id="GO:0008270">
    <property type="term" value="F:zinc ion binding"/>
    <property type="evidence" value="ECO:0007669"/>
    <property type="project" value="UniProtKB-KW"/>
</dbReference>
<keyword evidence="8" id="KW-1185">Reference proteome</keyword>
<dbReference type="GO" id="GO:0003723">
    <property type="term" value="F:RNA binding"/>
    <property type="evidence" value="ECO:0007669"/>
    <property type="project" value="InterPro"/>
</dbReference>
<evidence type="ECO:0000259" key="6">
    <source>
        <dbReference type="PROSITE" id="PS50103"/>
    </source>
</evidence>
<dbReference type="InterPro" id="IPR036855">
    <property type="entry name" value="Znf_CCCH_sf"/>
</dbReference>